<dbReference type="InterPro" id="IPR029063">
    <property type="entry name" value="SAM-dependent_MTases_sf"/>
</dbReference>
<dbReference type="AlphaFoldDB" id="A0AAW6I683"/>
<feature type="region of interest" description="Disordered" evidence="3">
    <location>
        <begin position="360"/>
        <end position="385"/>
    </location>
</feature>
<proteinExistence type="predicted"/>
<evidence type="ECO:0000256" key="1">
    <source>
        <dbReference type="ARBA" id="ARBA00022603"/>
    </source>
</evidence>
<dbReference type="Proteomes" id="UP001213646">
    <property type="component" value="Unassembled WGS sequence"/>
</dbReference>
<evidence type="ECO:0000259" key="4">
    <source>
        <dbReference type="Pfam" id="PF01555"/>
    </source>
</evidence>
<feature type="region of interest" description="Disordered" evidence="3">
    <location>
        <begin position="1"/>
        <end position="26"/>
    </location>
</feature>
<dbReference type="InterPro" id="IPR002941">
    <property type="entry name" value="DNA_methylase_N4/N6"/>
</dbReference>
<sequence length="397" mass="45152">MSKKTYNSGEPSLGLELEEETATEQKDPVTVLGLTFANDDERREYFRAELRRKLPELRNIEGFPIGEDDDIIALSDPPYYTACPNPWLNDFIAEWEAEKKDLEAKGLRKTDFEVTEPYSADVSEGKNNPIYNAHSYHTKVPHPAIMRYILHYTQPGDIIFDGFCGTGMTGVAANMCEDVAQVNSLSMNNVKVGARHSICSDISPIASLIAANYNLSFYPSVFEREANNILDKVEKEFGWMYETFISSQKFTINNVVWSDVFLCPNCGEEICLWDYFVNPLKEEVLDSTKCRKCGVTISKKNLIKKFHTVYDKVLEDSISIIETRPCQIYCSGNKTKEADQLDTDKLQQIEDSLDFSYHTERLPEGDESRRNDKVNAARKSKVDDNTARMQSIKQLGV</sequence>
<evidence type="ECO:0000256" key="3">
    <source>
        <dbReference type="SAM" id="MobiDB-lite"/>
    </source>
</evidence>
<keyword evidence="2" id="KW-0808">Transferase</keyword>
<dbReference type="GO" id="GO:0003677">
    <property type="term" value="F:DNA binding"/>
    <property type="evidence" value="ECO:0007669"/>
    <property type="project" value="InterPro"/>
</dbReference>
<dbReference type="Gene3D" id="3.40.50.150">
    <property type="entry name" value="Vaccinia Virus protein VP39"/>
    <property type="match status" value="1"/>
</dbReference>
<accession>A0AAW6I683</accession>
<reference evidence="5" key="1">
    <citation type="submission" date="2023-01" db="EMBL/GenBank/DDBJ databases">
        <title>Exploring GABA producing Bacteroides strains toward improving mental health.</title>
        <authorList>
            <person name="Yousuf B."/>
            <person name="Bouhlel N.E."/>
            <person name="Mottawea W."/>
            <person name="Hammami R."/>
        </authorList>
    </citation>
    <scope>NUCLEOTIDE SEQUENCE</scope>
    <source>
        <strain evidence="5">UO.H1047</strain>
    </source>
</reference>
<keyword evidence="1 5" id="KW-0489">Methyltransferase</keyword>
<feature type="domain" description="DNA methylase N-4/N-6" evidence="4">
    <location>
        <begin position="127"/>
        <end position="175"/>
    </location>
</feature>
<evidence type="ECO:0000313" key="5">
    <source>
        <dbReference type="EMBL" id="MDC7151234.1"/>
    </source>
</evidence>
<dbReference type="EMBL" id="JAQPYX010000178">
    <property type="protein sequence ID" value="MDC7151234.1"/>
    <property type="molecule type" value="Genomic_DNA"/>
</dbReference>
<protein>
    <submittedName>
        <fullName evidence="5">DNA methyltransferase</fullName>
    </submittedName>
</protein>
<evidence type="ECO:0000313" key="6">
    <source>
        <dbReference type="Proteomes" id="UP001213646"/>
    </source>
</evidence>
<dbReference type="RefSeq" id="WP_272697959.1">
    <property type="nucleotide sequence ID" value="NZ_JAQPYW010000159.1"/>
</dbReference>
<dbReference type="GO" id="GO:0032259">
    <property type="term" value="P:methylation"/>
    <property type="evidence" value="ECO:0007669"/>
    <property type="project" value="UniProtKB-KW"/>
</dbReference>
<name>A0AAW6I683_9BACT</name>
<dbReference type="GO" id="GO:0008170">
    <property type="term" value="F:N-methyltransferase activity"/>
    <property type="evidence" value="ECO:0007669"/>
    <property type="project" value="InterPro"/>
</dbReference>
<comment type="caution">
    <text evidence="5">The sequence shown here is derived from an EMBL/GenBank/DDBJ whole genome shotgun (WGS) entry which is preliminary data.</text>
</comment>
<evidence type="ECO:0000256" key="2">
    <source>
        <dbReference type="ARBA" id="ARBA00022679"/>
    </source>
</evidence>
<organism evidence="5 6">
    <name type="scientific">Parabacteroides johnsonii</name>
    <dbReference type="NCBI Taxonomy" id="387661"/>
    <lineage>
        <taxon>Bacteria</taxon>
        <taxon>Pseudomonadati</taxon>
        <taxon>Bacteroidota</taxon>
        <taxon>Bacteroidia</taxon>
        <taxon>Bacteroidales</taxon>
        <taxon>Tannerellaceae</taxon>
        <taxon>Parabacteroides</taxon>
    </lineage>
</organism>
<gene>
    <name evidence="5" type="ORF">PQG89_17775</name>
</gene>
<dbReference type="SUPFAM" id="SSF53335">
    <property type="entry name" value="S-adenosyl-L-methionine-dependent methyltransferases"/>
    <property type="match status" value="1"/>
</dbReference>
<dbReference type="Pfam" id="PF01555">
    <property type="entry name" value="N6_N4_Mtase"/>
    <property type="match status" value="1"/>
</dbReference>